<dbReference type="GO" id="GO:0003977">
    <property type="term" value="F:UDP-N-acetylglucosamine diphosphorylase activity"/>
    <property type="evidence" value="ECO:0007669"/>
    <property type="project" value="UniProtKB-EC"/>
</dbReference>
<gene>
    <name evidence="18 21" type="primary">glmU</name>
    <name evidence="21" type="ORF">ACFFHW_03705</name>
</gene>
<dbReference type="InterPro" id="IPR005882">
    <property type="entry name" value="Bifunctional_GlmU"/>
</dbReference>
<protein>
    <recommendedName>
        <fullName evidence="18">Bifunctional protein GlmU</fullName>
    </recommendedName>
    <domain>
        <recommendedName>
            <fullName evidence="18">UDP-N-acetylglucosamine pyrophosphorylase</fullName>
            <ecNumber evidence="18">2.7.7.23</ecNumber>
        </recommendedName>
        <alternativeName>
            <fullName evidence="18">N-acetylglucosamine-1-phosphate uridyltransferase</fullName>
        </alternativeName>
    </domain>
    <domain>
        <recommendedName>
            <fullName evidence="18">Glucosamine-1-phosphate N-acetyltransferase</fullName>
            <ecNumber evidence="18">2.3.1.157</ecNumber>
        </recommendedName>
    </domain>
</protein>
<keyword evidence="12 18" id="KW-0511">Multifunctional enzyme</keyword>
<dbReference type="InterPro" id="IPR001451">
    <property type="entry name" value="Hexapep"/>
</dbReference>
<evidence type="ECO:0000256" key="14">
    <source>
        <dbReference type="ARBA" id="ARBA00023316"/>
    </source>
</evidence>
<evidence type="ECO:0000256" key="9">
    <source>
        <dbReference type="ARBA" id="ARBA00022842"/>
    </source>
</evidence>
<comment type="caution">
    <text evidence="21">The sequence shown here is derived from an EMBL/GenBank/DDBJ whole genome shotgun (WGS) entry which is preliminary data.</text>
</comment>
<dbReference type="CDD" id="cd02540">
    <property type="entry name" value="GT2_GlmU_N_bac"/>
    <property type="match status" value="1"/>
</dbReference>
<feature type="binding site" evidence="18">
    <location>
        <position position="225"/>
    </location>
    <ligand>
        <name>UDP-N-acetyl-alpha-D-glucosamine</name>
        <dbReference type="ChEBI" id="CHEBI:57705"/>
    </ligand>
</feature>
<evidence type="ECO:0000256" key="18">
    <source>
        <dbReference type="HAMAP-Rule" id="MF_01631"/>
    </source>
</evidence>
<feature type="region of interest" description="Linker" evidence="18">
    <location>
        <begin position="228"/>
        <end position="248"/>
    </location>
</feature>
<keyword evidence="6 18" id="KW-0548">Nucleotidyltransferase</keyword>
<feature type="binding site" evidence="18">
    <location>
        <position position="403"/>
    </location>
    <ligand>
        <name>acetyl-CoA</name>
        <dbReference type="ChEBI" id="CHEBI:57288"/>
    </ligand>
</feature>
<feature type="binding site" evidence="18">
    <location>
        <position position="331"/>
    </location>
    <ligand>
        <name>UDP-N-acetyl-alpha-D-glucosamine</name>
        <dbReference type="ChEBI" id="CHEBI:57705"/>
    </ligand>
</feature>
<evidence type="ECO:0000259" key="20">
    <source>
        <dbReference type="Pfam" id="PF12804"/>
    </source>
</evidence>
<evidence type="ECO:0000313" key="21">
    <source>
        <dbReference type="EMBL" id="MFC0267115.1"/>
    </source>
</evidence>
<comment type="cofactor">
    <cofactor evidence="18">
        <name>Mg(2+)</name>
        <dbReference type="ChEBI" id="CHEBI:18420"/>
    </cofactor>
    <text evidence="18">Binds 1 Mg(2+) ion per subunit.</text>
</comment>
<keyword evidence="11 18" id="KW-0573">Peptidoglycan synthesis</keyword>
<feature type="domain" description="MobA-like NTP transferase" evidence="20">
    <location>
        <begin position="6"/>
        <end position="134"/>
    </location>
</feature>
<evidence type="ECO:0000256" key="15">
    <source>
        <dbReference type="ARBA" id="ARBA00048247"/>
    </source>
</evidence>
<feature type="binding site" evidence="18">
    <location>
        <position position="102"/>
    </location>
    <ligand>
        <name>Mg(2+)</name>
        <dbReference type="ChEBI" id="CHEBI:18420"/>
    </ligand>
</feature>
<feature type="binding site" evidence="18">
    <location>
        <position position="438"/>
    </location>
    <ligand>
        <name>acetyl-CoA</name>
        <dbReference type="ChEBI" id="CHEBI:57288"/>
    </ligand>
</feature>
<dbReference type="SUPFAM" id="SSF53448">
    <property type="entry name" value="Nucleotide-diphospho-sugar transferases"/>
    <property type="match status" value="1"/>
</dbReference>
<feature type="binding site" evidence="18">
    <location>
        <position position="167"/>
    </location>
    <ligand>
        <name>UDP-N-acetyl-alpha-D-glucosamine</name>
        <dbReference type="ChEBI" id="CHEBI:57705"/>
    </ligand>
</feature>
<dbReference type="EMBL" id="JBHLVX010000013">
    <property type="protein sequence ID" value="MFC0267115.1"/>
    <property type="molecule type" value="Genomic_DNA"/>
</dbReference>
<dbReference type="HAMAP" id="MF_01631">
    <property type="entry name" value="GlmU"/>
    <property type="match status" value="1"/>
</dbReference>
<evidence type="ECO:0000256" key="3">
    <source>
        <dbReference type="ARBA" id="ARBA00007947"/>
    </source>
</evidence>
<comment type="pathway">
    <text evidence="18">Nucleotide-sugar biosynthesis; UDP-N-acetyl-alpha-D-glucosamine biosynthesis; N-acetyl-alpha-D-glucosamine 1-phosphate from alpha-D-glucosamine 6-phosphate (route II): step 2/2.</text>
</comment>
<feature type="binding site" evidence="18">
    <location>
        <begin position="8"/>
        <end position="11"/>
    </location>
    <ligand>
        <name>UDP-N-acetyl-alpha-D-glucosamine</name>
        <dbReference type="ChEBI" id="CHEBI:57705"/>
    </ligand>
</feature>
<keyword evidence="14 18" id="KW-0961">Cell wall biogenesis/degradation</keyword>
<feature type="region of interest" description="N-acetyltransferase" evidence="18">
    <location>
        <begin position="249"/>
        <end position="456"/>
    </location>
</feature>
<dbReference type="EC" id="2.3.1.157" evidence="18"/>
<dbReference type="Gene3D" id="3.90.550.10">
    <property type="entry name" value="Spore Coat Polysaccharide Biosynthesis Protein SpsA, Chain A"/>
    <property type="match status" value="1"/>
</dbReference>
<evidence type="ECO:0000256" key="2">
    <source>
        <dbReference type="ARBA" id="ARBA00007707"/>
    </source>
</evidence>
<evidence type="ECO:0000256" key="5">
    <source>
        <dbReference type="ARBA" id="ARBA00022679"/>
    </source>
</evidence>
<feature type="binding site" evidence="18">
    <location>
        <begin position="79"/>
        <end position="80"/>
    </location>
    <ligand>
        <name>UDP-N-acetyl-alpha-D-glucosamine</name>
        <dbReference type="ChEBI" id="CHEBI:57705"/>
    </ligand>
</feature>
<evidence type="ECO:0000256" key="16">
    <source>
        <dbReference type="ARBA" id="ARBA00048493"/>
    </source>
</evidence>
<dbReference type="CDD" id="cd03353">
    <property type="entry name" value="LbH_GlmU_C"/>
    <property type="match status" value="1"/>
</dbReference>
<sequence>MPIDIVILAAGQGSRMRSRRPKVLHPLAGRPMVRHVIDAALQAFEAPRLHVVVGHGADQVKAALDGLPINFVDQHEQRGTGHAVAQTLEQLGDGPVLVLYGDVPLIQPQTLEALVERVGERQMALLTVQLAHPHGYGRILRDDRGRAIAIVEQKDASPEQQAIGECNTGLLAASGAQFKRWLPALSSDNAQGEYYLTDVIAMAAAEGVEVATTEPASASEVQGVNDRTQLAALERLYQSREAERLMREGVSLADPKRIDVRGDVTVGQDVFIDINVIFEGRVVLEDEVVIGPNCVIRDSVLRRGAVVKANSHLEGVELGEESDCGPFARLRPGTRLAAGAHVGNFVETKNATLGEGVKAGHLSYLGDSVIGRGSNIGAGTITCNYDGANKHQTHIGDNVFVGSNSALVAPVTIGDGATIAAGSTITREVKDDELAIGRSRQVAKQGWQRPVKKPKK</sequence>
<comment type="subunit">
    <text evidence="18">Homotrimer.</text>
</comment>
<keyword evidence="13 18" id="KW-0012">Acyltransferase</keyword>
<feature type="binding site" evidence="18">
    <location>
        <position position="349"/>
    </location>
    <ligand>
        <name>UDP-N-acetyl-alpha-D-glucosamine</name>
        <dbReference type="ChEBI" id="CHEBI:57705"/>
    </ligand>
</feature>
<dbReference type="InterPro" id="IPR038009">
    <property type="entry name" value="GlmU_C_LbH"/>
</dbReference>
<accession>A0ABV6G0K2</accession>
<dbReference type="InterPro" id="IPR018357">
    <property type="entry name" value="Hexapep_transf_CS"/>
</dbReference>
<keyword evidence="5 18" id="KW-0808">Transferase</keyword>
<feature type="active site" description="Proton acceptor" evidence="18">
    <location>
        <position position="361"/>
    </location>
</feature>
<comment type="catalytic activity">
    <reaction evidence="15 18">
        <text>alpha-D-glucosamine 1-phosphate + acetyl-CoA = N-acetyl-alpha-D-glucosamine 1-phosphate + CoA + H(+)</text>
        <dbReference type="Rhea" id="RHEA:13725"/>
        <dbReference type="ChEBI" id="CHEBI:15378"/>
        <dbReference type="ChEBI" id="CHEBI:57287"/>
        <dbReference type="ChEBI" id="CHEBI:57288"/>
        <dbReference type="ChEBI" id="CHEBI:57776"/>
        <dbReference type="ChEBI" id="CHEBI:58516"/>
        <dbReference type="EC" id="2.3.1.157"/>
    </reaction>
</comment>
<feature type="binding site" evidence="18">
    <location>
        <position position="375"/>
    </location>
    <ligand>
        <name>UDP-N-acetyl-alpha-D-glucosamine</name>
        <dbReference type="ChEBI" id="CHEBI:57705"/>
    </ligand>
</feature>
<comment type="catalytic activity">
    <reaction evidence="16 18">
        <text>N-acetyl-alpha-D-glucosamine 1-phosphate + UTP + H(+) = UDP-N-acetyl-alpha-D-glucosamine + diphosphate</text>
        <dbReference type="Rhea" id="RHEA:13509"/>
        <dbReference type="ChEBI" id="CHEBI:15378"/>
        <dbReference type="ChEBI" id="CHEBI:33019"/>
        <dbReference type="ChEBI" id="CHEBI:46398"/>
        <dbReference type="ChEBI" id="CHEBI:57705"/>
        <dbReference type="ChEBI" id="CHEBI:57776"/>
        <dbReference type="EC" id="2.7.7.23"/>
    </reaction>
</comment>
<evidence type="ECO:0000256" key="8">
    <source>
        <dbReference type="ARBA" id="ARBA00022737"/>
    </source>
</evidence>
<dbReference type="PANTHER" id="PTHR43584">
    <property type="entry name" value="NUCLEOTIDYL TRANSFERASE"/>
    <property type="match status" value="1"/>
</dbReference>
<name>A0ABV6G0K2_9GAMM</name>
<feature type="binding site" evidence="18">
    <location>
        <position position="225"/>
    </location>
    <ligand>
        <name>Mg(2+)</name>
        <dbReference type="ChEBI" id="CHEBI:18420"/>
    </ligand>
</feature>
<comment type="subcellular location">
    <subcellularLocation>
        <location evidence="1 18">Cytoplasm</location>
    </subcellularLocation>
</comment>
<dbReference type="InterPro" id="IPR050065">
    <property type="entry name" value="GlmU-like"/>
</dbReference>
<feature type="binding site" evidence="18">
    <location>
        <position position="22"/>
    </location>
    <ligand>
        <name>UDP-N-acetyl-alpha-D-glucosamine</name>
        <dbReference type="ChEBI" id="CHEBI:57705"/>
    </ligand>
</feature>
<dbReference type="EC" id="2.7.7.23" evidence="18"/>
<feature type="binding site" evidence="18">
    <location>
        <position position="378"/>
    </location>
    <ligand>
        <name>acetyl-CoA</name>
        <dbReference type="ChEBI" id="CHEBI:57288"/>
    </ligand>
</feature>
<comment type="function">
    <text evidence="17 18">Catalyzes the last two sequential reactions in the de novo biosynthetic pathway for UDP-N-acetylglucosamine (UDP-GlcNAc). The C-terminal domain catalyzes the transfer of acetyl group from acetyl coenzyme A to glucosamine-1-phosphate (GlcN-1-P) to produce N-acetylglucosamine-1-phosphate (GlcNAc-1-P), which is converted into UDP-GlcNAc by the transfer of uridine 5-monophosphate (from uridine 5-triphosphate), a reaction catalyzed by the N-terminal domain.</text>
</comment>
<dbReference type="InterPro" id="IPR025877">
    <property type="entry name" value="MobA-like_NTP_Trfase"/>
</dbReference>
<feature type="binding site" evidence="18">
    <location>
        <position position="137"/>
    </location>
    <ligand>
        <name>UDP-N-acetyl-alpha-D-glucosamine</name>
        <dbReference type="ChEBI" id="CHEBI:57705"/>
    </ligand>
</feature>
<keyword evidence="4 18" id="KW-0963">Cytoplasm</keyword>
<keyword evidence="22" id="KW-1185">Reference proteome</keyword>
<dbReference type="Pfam" id="PF12804">
    <property type="entry name" value="NTP_transf_3"/>
    <property type="match status" value="1"/>
</dbReference>
<comment type="similarity">
    <text evidence="2 18">In the C-terminal section; belongs to the transferase hexapeptide repeat family.</text>
</comment>
<comment type="pathway">
    <text evidence="18">Bacterial outer membrane biogenesis; LPS lipid A biosynthesis.</text>
</comment>
<feature type="region of interest" description="Disordered" evidence="19">
    <location>
        <begin position="436"/>
        <end position="456"/>
    </location>
</feature>
<dbReference type="PANTHER" id="PTHR43584:SF3">
    <property type="entry name" value="BIFUNCTIONAL PROTEIN GLMU"/>
    <property type="match status" value="1"/>
</dbReference>
<dbReference type="InterPro" id="IPR011004">
    <property type="entry name" value="Trimer_LpxA-like_sf"/>
</dbReference>
<comment type="pathway">
    <text evidence="18">Nucleotide-sugar biosynthesis; UDP-N-acetyl-alpha-D-glucosamine biosynthesis; UDP-N-acetyl-alpha-D-glucosamine from N-acetyl-alpha-D-glucosamine 1-phosphate: step 1/1.</text>
</comment>
<feature type="region of interest" description="Pyrophosphorylase" evidence="18">
    <location>
        <begin position="1"/>
        <end position="227"/>
    </location>
</feature>
<evidence type="ECO:0000256" key="12">
    <source>
        <dbReference type="ARBA" id="ARBA00023268"/>
    </source>
</evidence>
<organism evidence="21 22">
    <name type="scientific">Kushneria aurantia</name>
    <dbReference type="NCBI Taxonomy" id="504092"/>
    <lineage>
        <taxon>Bacteria</taxon>
        <taxon>Pseudomonadati</taxon>
        <taxon>Pseudomonadota</taxon>
        <taxon>Gammaproteobacteria</taxon>
        <taxon>Oceanospirillales</taxon>
        <taxon>Halomonadaceae</taxon>
        <taxon>Kushneria</taxon>
    </lineage>
</organism>
<dbReference type="GO" id="GO:0019134">
    <property type="term" value="F:glucosamine-1-phosphate N-acetyltransferase activity"/>
    <property type="evidence" value="ECO:0007669"/>
    <property type="project" value="UniProtKB-EC"/>
</dbReference>
<evidence type="ECO:0000256" key="19">
    <source>
        <dbReference type="SAM" id="MobiDB-lite"/>
    </source>
</evidence>
<evidence type="ECO:0000256" key="6">
    <source>
        <dbReference type="ARBA" id="ARBA00022695"/>
    </source>
</evidence>
<feature type="binding site" evidence="18">
    <location>
        <position position="152"/>
    </location>
    <ligand>
        <name>UDP-N-acetyl-alpha-D-glucosamine</name>
        <dbReference type="ChEBI" id="CHEBI:57705"/>
    </ligand>
</feature>
<dbReference type="RefSeq" id="WP_019949955.1">
    <property type="nucleotide sequence ID" value="NZ_JBHLVX010000013.1"/>
</dbReference>
<feature type="binding site" evidence="18">
    <location>
        <position position="421"/>
    </location>
    <ligand>
        <name>acetyl-CoA</name>
        <dbReference type="ChEBI" id="CHEBI:57288"/>
    </ligand>
</feature>
<dbReference type="NCBIfam" id="NF010933">
    <property type="entry name" value="PRK14353.1"/>
    <property type="match status" value="1"/>
</dbReference>
<evidence type="ECO:0000256" key="17">
    <source>
        <dbReference type="ARBA" id="ARBA00049628"/>
    </source>
</evidence>
<feature type="binding site" evidence="18">
    <location>
        <begin position="384"/>
        <end position="385"/>
    </location>
    <ligand>
        <name>acetyl-CoA</name>
        <dbReference type="ChEBI" id="CHEBI:57288"/>
    </ligand>
</feature>
<reference evidence="21 22" key="1">
    <citation type="submission" date="2024-09" db="EMBL/GenBank/DDBJ databases">
        <authorList>
            <person name="Sun Q."/>
            <person name="Mori K."/>
        </authorList>
    </citation>
    <scope>NUCLEOTIDE SEQUENCE [LARGE SCALE GENOMIC DNA]</scope>
    <source>
        <strain evidence="21 22">CCM 7415</strain>
    </source>
</reference>
<evidence type="ECO:0000256" key="4">
    <source>
        <dbReference type="ARBA" id="ARBA00022490"/>
    </source>
</evidence>
<evidence type="ECO:0000256" key="10">
    <source>
        <dbReference type="ARBA" id="ARBA00022960"/>
    </source>
</evidence>
<evidence type="ECO:0000256" key="7">
    <source>
        <dbReference type="ARBA" id="ARBA00022723"/>
    </source>
</evidence>
<dbReference type="NCBIfam" id="TIGR01173">
    <property type="entry name" value="glmU"/>
    <property type="match status" value="1"/>
</dbReference>
<dbReference type="InterPro" id="IPR029044">
    <property type="entry name" value="Nucleotide-diphossugar_trans"/>
</dbReference>
<evidence type="ECO:0000256" key="11">
    <source>
        <dbReference type="ARBA" id="ARBA00022984"/>
    </source>
</evidence>
<keyword evidence="9 18" id="KW-0460">Magnesium</keyword>
<evidence type="ECO:0000256" key="13">
    <source>
        <dbReference type="ARBA" id="ARBA00023315"/>
    </source>
</evidence>
<evidence type="ECO:0000313" key="22">
    <source>
        <dbReference type="Proteomes" id="UP001589814"/>
    </source>
</evidence>
<feature type="binding site" evidence="18">
    <location>
        <position position="364"/>
    </location>
    <ligand>
        <name>UDP-N-acetyl-alpha-D-glucosamine</name>
        <dbReference type="ChEBI" id="CHEBI:57705"/>
    </ligand>
</feature>
<dbReference type="Gene3D" id="2.160.10.10">
    <property type="entry name" value="Hexapeptide repeat proteins"/>
    <property type="match status" value="1"/>
</dbReference>
<feature type="binding site" evidence="18">
    <location>
        <begin position="100"/>
        <end position="102"/>
    </location>
    <ligand>
        <name>UDP-N-acetyl-alpha-D-glucosamine</name>
        <dbReference type="ChEBI" id="CHEBI:57705"/>
    </ligand>
</feature>
<keyword evidence="10 18" id="KW-0133">Cell shape</keyword>
<evidence type="ECO:0000256" key="1">
    <source>
        <dbReference type="ARBA" id="ARBA00004496"/>
    </source>
</evidence>
<comment type="similarity">
    <text evidence="3 18">In the N-terminal section; belongs to the N-acetylglucosamine-1-phosphate uridyltransferase family.</text>
</comment>
<keyword evidence="7 18" id="KW-0479">Metal-binding</keyword>
<feature type="binding site" evidence="18">
    <location>
        <position position="74"/>
    </location>
    <ligand>
        <name>UDP-N-acetyl-alpha-D-glucosamine</name>
        <dbReference type="ChEBI" id="CHEBI:57705"/>
    </ligand>
</feature>
<keyword evidence="8 18" id="KW-0677">Repeat</keyword>
<proteinExistence type="inferred from homology"/>
<dbReference type="Pfam" id="PF00132">
    <property type="entry name" value="Hexapep"/>
    <property type="match status" value="2"/>
</dbReference>
<dbReference type="PROSITE" id="PS00101">
    <property type="entry name" value="HEXAPEP_TRANSFERASES"/>
    <property type="match status" value="1"/>
</dbReference>
<dbReference type="SUPFAM" id="SSF51161">
    <property type="entry name" value="Trimeric LpxA-like enzymes"/>
    <property type="match status" value="1"/>
</dbReference>
<dbReference type="Proteomes" id="UP001589814">
    <property type="component" value="Unassembled WGS sequence"/>
</dbReference>